<evidence type="ECO:0000313" key="2">
    <source>
        <dbReference type="EMBL" id="PSR76503.1"/>
    </source>
</evidence>
<dbReference type="OrthoDB" id="2261329at2759"/>
<feature type="compositionally biased region" description="Polar residues" evidence="1">
    <location>
        <begin position="57"/>
        <end position="72"/>
    </location>
</feature>
<proteinExistence type="predicted"/>
<sequence>MSKDSVPEQHSGNSSKEAFYDHEPHGPYFSLPPDPTSDAPQLMRRKTAKELIGRFESLSTPSESPGTASSIEFPNRPKRTSTKESDIAEKKLKGRSPIRQSFRNLLSVFSKKARPGKDISEHLAPPGAYDVTDLEASPGPTARANKPILPRISTNMQSGPNLAACTTPGSLYSGPLLHLCRPISPNGLPVWANCTAILHPSHILITWVTSRGSPSTSVVSFTQCTDVRSLALADLNQAERDLLPSDADAGDLKVFELLFEGRAREKFAATSVKERAGWVSAIWYVRVYIPIEATPPASIASRISALSAITPSRSQSPSIRNLDQRSVVKQRLAQIEQISSPSSPIVTPAKSTRSRAILTSSAESPTYRYGRSSIRSSTLLRNSTITSVGANSIIDSYADSGHDSPLSAYSGRLTSIPSQRSMEESNTPWVPYRSPTSPQRRELFIDTGVFSPASTYSIIPTLTIPSAHPPDRLPKAKEHTPKSIPPDASRDIISSSRQSRLVANLEQHARLSGLEDQIASIQTGLRHLPRDLEATLSERPSQAAIIPPQLDADTKRAVENIDGSVKRIEDQGERHAQGLSNIQAKVDAILDLRSQVEATGKGSSSPSVDINVVVGKLEEMRAELKSDLPLLAKQLEELLAGRFPANYENSFSMKDAVPPSPASGCTPPEGGIPEKMSLIQQKLDELLSAQKSVQEAALNSSAADESTETKPMLEEVLTLLKDDQSQRTHQIERQVDSARYLNELNTWLEAFVNHGTSQIETVVAGVQQLCKELGPIPGLQDAVGEDGKPVAHEGGSLLSDIRQLLVENKGHDESTSMLHTSVQGLMAAVQENMRTSTESQQGITSESIVGIIDRQRQDQERMLKSLAIELSEDIRGERLRFVEAMKEATTINVQRSRTERKTAGGTILDGTRKEFIVQRWSPTTAQPNASWFLLLASD</sequence>
<evidence type="ECO:0000256" key="1">
    <source>
        <dbReference type="SAM" id="MobiDB-lite"/>
    </source>
</evidence>
<dbReference type="STRING" id="98765.A0A2R6NTT5"/>
<reference evidence="2 3" key="1">
    <citation type="submission" date="2018-02" db="EMBL/GenBank/DDBJ databases">
        <title>Genome sequence of the basidiomycete white-rot fungus Phlebia centrifuga.</title>
        <authorList>
            <person name="Granchi Z."/>
            <person name="Peng M."/>
            <person name="de Vries R.P."/>
            <person name="Hilden K."/>
            <person name="Makela M.R."/>
            <person name="Grigoriev I."/>
            <person name="Riley R."/>
        </authorList>
    </citation>
    <scope>NUCLEOTIDE SEQUENCE [LARGE SCALE GENOMIC DNA]</scope>
    <source>
        <strain evidence="2 3">FBCC195</strain>
    </source>
</reference>
<feature type="region of interest" description="Disordered" evidence="1">
    <location>
        <begin position="461"/>
        <end position="490"/>
    </location>
</feature>
<protein>
    <recommendedName>
        <fullName evidence="4">PH domain-containing protein</fullName>
    </recommendedName>
</protein>
<dbReference type="AlphaFoldDB" id="A0A2R6NTT5"/>
<dbReference type="EMBL" id="MLYV02000842">
    <property type="protein sequence ID" value="PSR76503.1"/>
    <property type="molecule type" value="Genomic_DNA"/>
</dbReference>
<feature type="compositionally biased region" description="Basic and acidic residues" evidence="1">
    <location>
        <begin position="81"/>
        <end position="91"/>
    </location>
</feature>
<evidence type="ECO:0008006" key="4">
    <source>
        <dbReference type="Google" id="ProtNLM"/>
    </source>
</evidence>
<keyword evidence="3" id="KW-1185">Reference proteome</keyword>
<organism evidence="2 3">
    <name type="scientific">Hermanssonia centrifuga</name>
    <dbReference type="NCBI Taxonomy" id="98765"/>
    <lineage>
        <taxon>Eukaryota</taxon>
        <taxon>Fungi</taxon>
        <taxon>Dikarya</taxon>
        <taxon>Basidiomycota</taxon>
        <taxon>Agaricomycotina</taxon>
        <taxon>Agaricomycetes</taxon>
        <taxon>Polyporales</taxon>
        <taxon>Meruliaceae</taxon>
        <taxon>Hermanssonia</taxon>
    </lineage>
</organism>
<gene>
    <name evidence="2" type="ORF">PHLCEN_2v8406</name>
</gene>
<feature type="compositionally biased region" description="Basic and acidic residues" evidence="1">
    <location>
        <begin position="469"/>
        <end position="481"/>
    </location>
</feature>
<accession>A0A2R6NTT5</accession>
<feature type="region of interest" description="Disordered" evidence="1">
    <location>
        <begin position="1"/>
        <end position="96"/>
    </location>
</feature>
<feature type="region of interest" description="Disordered" evidence="1">
    <location>
        <begin position="418"/>
        <end position="437"/>
    </location>
</feature>
<name>A0A2R6NTT5_9APHY</name>
<dbReference type="Proteomes" id="UP000186601">
    <property type="component" value="Unassembled WGS sequence"/>
</dbReference>
<feature type="region of interest" description="Disordered" evidence="1">
    <location>
        <begin position="117"/>
        <end position="147"/>
    </location>
</feature>
<evidence type="ECO:0000313" key="3">
    <source>
        <dbReference type="Proteomes" id="UP000186601"/>
    </source>
</evidence>
<comment type="caution">
    <text evidence="2">The sequence shown here is derived from an EMBL/GenBank/DDBJ whole genome shotgun (WGS) entry which is preliminary data.</text>
</comment>